<dbReference type="CDD" id="cd02440">
    <property type="entry name" value="AdoMet_MTases"/>
    <property type="match status" value="1"/>
</dbReference>
<dbReference type="Pfam" id="PF09445">
    <property type="entry name" value="Methyltransf_15"/>
    <property type="match status" value="1"/>
</dbReference>
<dbReference type="PANTHER" id="PTHR14741:SF32">
    <property type="entry name" value="TRIMETHYLGUANOSINE SYNTHASE"/>
    <property type="match status" value="1"/>
</dbReference>
<dbReference type="Proteomes" id="UP000273982">
    <property type="component" value="Chromosome"/>
</dbReference>
<gene>
    <name evidence="1" type="ORF">EHO51_01745</name>
</gene>
<keyword evidence="1" id="KW-0489">Methyltransferase</keyword>
<dbReference type="PANTHER" id="PTHR14741">
    <property type="entry name" value="S-ADENOSYLMETHIONINE-DEPENDENT METHYLTRANSFERASE RELATED"/>
    <property type="match status" value="1"/>
</dbReference>
<dbReference type="InterPro" id="IPR019012">
    <property type="entry name" value="RNA_cap_Gua-N2-MeTrfase"/>
</dbReference>
<proteinExistence type="predicted"/>
<evidence type="ECO:0000313" key="1">
    <source>
        <dbReference type="EMBL" id="AZG75565.1"/>
    </source>
</evidence>
<evidence type="ECO:0000313" key="2">
    <source>
        <dbReference type="Proteomes" id="UP000273982"/>
    </source>
</evidence>
<dbReference type="GO" id="GO:0071164">
    <property type="term" value="F:RNA cap trimethylguanosine synthase activity"/>
    <property type="evidence" value="ECO:0007669"/>
    <property type="project" value="TreeGrafter"/>
</dbReference>
<dbReference type="Gene3D" id="3.40.50.150">
    <property type="entry name" value="Vaccinia Virus protein VP39"/>
    <property type="match status" value="1"/>
</dbReference>
<accession>A0A3G8M2N1</accession>
<dbReference type="KEGG" id="mros:EHO51_01745"/>
<dbReference type="EMBL" id="CP034086">
    <property type="protein sequence ID" value="AZG75565.1"/>
    <property type="molecule type" value="Genomic_DNA"/>
</dbReference>
<dbReference type="InterPro" id="IPR029063">
    <property type="entry name" value="SAM-dependent_MTases_sf"/>
</dbReference>
<name>A0A3G8M2N1_9HYPH</name>
<sequence>MTSIDNPFGEGAQKYWDRRYDLFSKWDEGIKTDEVGLFSVKPERFAAEIGALLSGAVVLDAFCGIGGSAIAFARCGKRVIAVDIDRDRLSMAKHNAEIYGVSQNIEFIHDDVMEAYPKLSFDALNIDPPWGGPDYFTKTRFGWRDFSPNPLPLIREAIHSGIAVAIGLPANFSEGELRELPPETVVRESRDATRVLFRTAYYPPVA</sequence>
<dbReference type="AlphaFoldDB" id="A0A3G8M2N1"/>
<dbReference type="RefSeq" id="WP_124737444.1">
    <property type="nucleotide sequence ID" value="NZ_CP034086.1"/>
</dbReference>
<protein>
    <submittedName>
        <fullName evidence="1">Methyltransferase domain-containing protein</fullName>
    </submittedName>
</protein>
<reference evidence="1 2" key="1">
    <citation type="submission" date="2018-11" db="EMBL/GenBank/DDBJ databases">
        <title>Genome squencing of methanotrophic bacteria isolated from alkaline groundwater in Korea.</title>
        <authorList>
            <person name="Nguyen L.N."/>
        </authorList>
    </citation>
    <scope>NUCLEOTIDE SEQUENCE [LARGE SCALE GENOMIC DNA]</scope>
    <source>
        <strain evidence="1 2">GW6</strain>
    </source>
</reference>
<organism evidence="1 2">
    <name type="scientific">Methylocystis rosea</name>
    <dbReference type="NCBI Taxonomy" id="173366"/>
    <lineage>
        <taxon>Bacteria</taxon>
        <taxon>Pseudomonadati</taxon>
        <taxon>Pseudomonadota</taxon>
        <taxon>Alphaproteobacteria</taxon>
        <taxon>Hyphomicrobiales</taxon>
        <taxon>Methylocystaceae</taxon>
        <taxon>Methylocystis</taxon>
    </lineage>
</organism>
<keyword evidence="1" id="KW-0808">Transferase</keyword>
<dbReference type="SUPFAM" id="SSF53335">
    <property type="entry name" value="S-adenosyl-L-methionine-dependent methyltransferases"/>
    <property type="match status" value="1"/>
</dbReference>